<comment type="caution">
    <text evidence="7">The sequence shown here is derived from an EMBL/GenBank/DDBJ whole genome shotgun (WGS) entry which is preliminary data.</text>
</comment>
<dbReference type="InterPro" id="IPR013752">
    <property type="entry name" value="KPA_reductase"/>
</dbReference>
<dbReference type="RefSeq" id="WP_025907709.1">
    <property type="nucleotide sequence ID" value="NZ_KQ758684.1"/>
</dbReference>
<dbReference type="InterPro" id="IPR051402">
    <property type="entry name" value="KPR-Related"/>
</dbReference>
<comment type="similarity">
    <text evidence="1 4">Belongs to the ketopantoate reductase family.</text>
</comment>
<comment type="function">
    <text evidence="4">Catalyzes the NADPH-dependent reduction of ketopantoate into pantoic acid.</text>
</comment>
<keyword evidence="2 4" id="KW-0521">NADP</keyword>
<dbReference type="Pfam" id="PF08546">
    <property type="entry name" value="ApbA_C"/>
    <property type="match status" value="1"/>
</dbReference>
<dbReference type="FunFam" id="1.10.1040.10:FF:000017">
    <property type="entry name" value="2-dehydropantoate 2-reductase"/>
    <property type="match status" value="1"/>
</dbReference>
<dbReference type="SUPFAM" id="SSF48179">
    <property type="entry name" value="6-phosphogluconate dehydrogenase C-terminal domain-like"/>
    <property type="match status" value="1"/>
</dbReference>
<dbReference type="Gene3D" id="1.10.1040.10">
    <property type="entry name" value="N-(1-d-carboxylethyl)-l-norvaline Dehydrogenase, domain 2"/>
    <property type="match status" value="1"/>
</dbReference>
<name>A0A0V8JI52_9BACI</name>
<dbReference type="AlphaFoldDB" id="A0A0V8JI52"/>
<dbReference type="EMBL" id="LNQP01000069">
    <property type="protein sequence ID" value="KSU86721.1"/>
    <property type="molecule type" value="Genomic_DNA"/>
</dbReference>
<evidence type="ECO:0000259" key="6">
    <source>
        <dbReference type="Pfam" id="PF08546"/>
    </source>
</evidence>
<proteinExistence type="inferred from homology"/>
<dbReference type="GO" id="GO:0005737">
    <property type="term" value="C:cytoplasm"/>
    <property type="evidence" value="ECO:0007669"/>
    <property type="project" value="TreeGrafter"/>
</dbReference>
<evidence type="ECO:0000313" key="8">
    <source>
        <dbReference type="Proteomes" id="UP000053681"/>
    </source>
</evidence>
<dbReference type="NCBIfam" id="NF005094">
    <property type="entry name" value="PRK06522.2-5"/>
    <property type="match status" value="1"/>
</dbReference>
<dbReference type="GeneID" id="93681986"/>
<dbReference type="Proteomes" id="UP000053681">
    <property type="component" value="Unassembled WGS sequence"/>
</dbReference>
<sequence>MRILVLGAGGVGGYFGGRLAEKGEDVTFLVRSQRKKQLEKSGLVIKSIHGDYSFSPKLITATSEGVHPFDCVLFSTKAYHLDQAIADVKPFVGSDTTVIPLLNGIDHLSTLQRAFGEDNVIGGLCFIETTLNADGEIIQTSPAHRVVYGEFNGEKTNRIERLETAFSYTKTSFVLSDCIEQEMWHKYLFITTLSGVTTLMRSPIGPIRDVEGGRTFIQSLLQEVYEIMVREGAPVSDGIVQQHMKTMESMTYTMKSSMQRDIEKGYMTEAEHLQGYLLRLAQKYDVKSDILHIVYQHLKVYEKVQKGTDNQ</sequence>
<dbReference type="SUPFAM" id="SSF51735">
    <property type="entry name" value="NAD(P)-binding Rossmann-fold domains"/>
    <property type="match status" value="1"/>
</dbReference>
<comment type="catalytic activity">
    <reaction evidence="4">
        <text>(R)-pantoate + NADP(+) = 2-dehydropantoate + NADPH + H(+)</text>
        <dbReference type="Rhea" id="RHEA:16233"/>
        <dbReference type="ChEBI" id="CHEBI:11561"/>
        <dbReference type="ChEBI" id="CHEBI:15378"/>
        <dbReference type="ChEBI" id="CHEBI:15980"/>
        <dbReference type="ChEBI" id="CHEBI:57783"/>
        <dbReference type="ChEBI" id="CHEBI:58349"/>
        <dbReference type="EC" id="1.1.1.169"/>
    </reaction>
</comment>
<evidence type="ECO:0000256" key="1">
    <source>
        <dbReference type="ARBA" id="ARBA00007870"/>
    </source>
</evidence>
<dbReference type="PANTHER" id="PTHR21708:SF26">
    <property type="entry name" value="2-DEHYDROPANTOATE 2-REDUCTASE"/>
    <property type="match status" value="1"/>
</dbReference>
<dbReference type="FunFam" id="3.40.50.720:FF:000307">
    <property type="entry name" value="2-dehydropantoate 2-reductase"/>
    <property type="match status" value="1"/>
</dbReference>
<dbReference type="Gene3D" id="3.40.50.720">
    <property type="entry name" value="NAD(P)-binding Rossmann-like Domain"/>
    <property type="match status" value="1"/>
</dbReference>
<feature type="domain" description="Ketopantoate reductase C-terminal" evidence="6">
    <location>
        <begin position="179"/>
        <end position="302"/>
    </location>
</feature>
<evidence type="ECO:0000256" key="3">
    <source>
        <dbReference type="ARBA" id="ARBA00023002"/>
    </source>
</evidence>
<feature type="domain" description="Ketopantoate reductase N-terminal" evidence="5">
    <location>
        <begin position="3"/>
        <end position="152"/>
    </location>
</feature>
<dbReference type="EC" id="1.1.1.169" evidence="4"/>
<evidence type="ECO:0000256" key="2">
    <source>
        <dbReference type="ARBA" id="ARBA00022857"/>
    </source>
</evidence>
<dbReference type="GO" id="GO:0015940">
    <property type="term" value="P:pantothenate biosynthetic process"/>
    <property type="evidence" value="ECO:0007669"/>
    <property type="project" value="UniProtKB-UniPathway"/>
</dbReference>
<dbReference type="InterPro" id="IPR013332">
    <property type="entry name" value="KPR_N"/>
</dbReference>
<dbReference type="InterPro" id="IPR036291">
    <property type="entry name" value="NAD(P)-bd_dom_sf"/>
</dbReference>
<dbReference type="InterPro" id="IPR008927">
    <property type="entry name" value="6-PGluconate_DH-like_C_sf"/>
</dbReference>
<dbReference type="NCBIfam" id="TIGR00745">
    <property type="entry name" value="apbA_panE"/>
    <property type="match status" value="1"/>
</dbReference>
<dbReference type="GO" id="GO:0008677">
    <property type="term" value="F:2-dehydropantoate 2-reductase activity"/>
    <property type="evidence" value="ECO:0007669"/>
    <property type="project" value="UniProtKB-EC"/>
</dbReference>
<dbReference type="UniPathway" id="UPA00028">
    <property type="reaction ID" value="UER00004"/>
</dbReference>
<dbReference type="InterPro" id="IPR013328">
    <property type="entry name" value="6PGD_dom2"/>
</dbReference>
<keyword evidence="8" id="KW-1185">Reference proteome</keyword>
<protein>
    <recommendedName>
        <fullName evidence="4">2-dehydropantoate 2-reductase</fullName>
        <ecNumber evidence="4">1.1.1.169</ecNumber>
    </recommendedName>
    <alternativeName>
        <fullName evidence="4">Ketopantoate reductase</fullName>
    </alternativeName>
</protein>
<comment type="pathway">
    <text evidence="4">Cofactor biosynthesis; (R)-pantothenate biosynthesis; (R)-pantoate from 3-methyl-2-oxobutanoate: step 2/2.</text>
</comment>
<evidence type="ECO:0000313" key="7">
    <source>
        <dbReference type="EMBL" id="KSU86721.1"/>
    </source>
</evidence>
<accession>A0A0V8JI52</accession>
<evidence type="ECO:0000259" key="5">
    <source>
        <dbReference type="Pfam" id="PF02558"/>
    </source>
</evidence>
<dbReference type="InterPro" id="IPR003710">
    <property type="entry name" value="ApbA"/>
</dbReference>
<dbReference type="Pfam" id="PF02558">
    <property type="entry name" value="ApbA"/>
    <property type="match status" value="1"/>
</dbReference>
<organism evidence="7 8">
    <name type="scientific">Priestia veravalensis</name>
    <dbReference type="NCBI Taxonomy" id="1414648"/>
    <lineage>
        <taxon>Bacteria</taxon>
        <taxon>Bacillati</taxon>
        <taxon>Bacillota</taxon>
        <taxon>Bacilli</taxon>
        <taxon>Bacillales</taxon>
        <taxon>Bacillaceae</taxon>
        <taxon>Priestia</taxon>
    </lineage>
</organism>
<dbReference type="PANTHER" id="PTHR21708">
    <property type="entry name" value="PROBABLE 2-DEHYDROPANTOATE 2-REDUCTASE"/>
    <property type="match status" value="1"/>
</dbReference>
<reference evidence="7 8" key="1">
    <citation type="submission" date="2015-11" db="EMBL/GenBank/DDBJ databases">
        <title>Bacillus caseinolyticus sp nov.</title>
        <authorList>
            <person name="Dastager S.G."/>
            <person name="Mawlankar R."/>
        </authorList>
    </citation>
    <scope>NUCLEOTIDE SEQUENCE [LARGE SCALE GENOMIC DNA]</scope>
    <source>
        <strain evidence="7 8">SGD-V-76</strain>
    </source>
</reference>
<keyword evidence="3 4" id="KW-0560">Oxidoreductase</keyword>
<evidence type="ECO:0000256" key="4">
    <source>
        <dbReference type="RuleBase" id="RU362068"/>
    </source>
</evidence>
<keyword evidence="4" id="KW-0566">Pantothenate biosynthesis</keyword>
<gene>
    <name evidence="7" type="ORF">AS180_16995</name>
</gene>